<dbReference type="AlphaFoldDB" id="A0A0P1N061"/>
<evidence type="ECO:0000313" key="2">
    <source>
        <dbReference type="Proteomes" id="UP000199197"/>
    </source>
</evidence>
<dbReference type="Proteomes" id="UP000199197">
    <property type="component" value="Unassembled WGS sequence"/>
</dbReference>
<gene>
    <name evidence="1" type="ORF">JGI23_01101</name>
</gene>
<dbReference type="OrthoDB" id="9793658at2"/>
<name>A0A0P1N061_9BACT</name>
<evidence type="ECO:0000313" key="1">
    <source>
        <dbReference type="EMBL" id="CUT01746.1"/>
    </source>
</evidence>
<organism evidence="1 2">
    <name type="scientific">Candidatus Chryseopegocella kryptomonas</name>
    <dbReference type="NCBI Taxonomy" id="1633643"/>
    <lineage>
        <taxon>Bacteria</taxon>
        <taxon>Pseudomonadati</taxon>
        <taxon>Candidatus Kryptoniota</taxon>
        <taxon>Candidatus Chryseopegocella</taxon>
    </lineage>
</organism>
<sequence>MTPELEKYWQAVQDVVCRVCIDSDPYGNGVCRISDASMCAVKVYFPKIVNIVLSIKSDKMDDYILALRENVCKECKETPDGVCELRNSVECALDRYYPLIVQAIESVNK</sequence>
<proteinExistence type="predicted"/>
<dbReference type="EMBL" id="CZVW01000010">
    <property type="protein sequence ID" value="CUT01746.1"/>
    <property type="molecule type" value="Genomic_DNA"/>
</dbReference>
<dbReference type="RefSeq" id="WP_092349725.1">
    <property type="nucleotide sequence ID" value="NZ_CZVW01000010.1"/>
</dbReference>
<accession>A0A0P1N061</accession>
<reference evidence="2" key="1">
    <citation type="submission" date="2015-11" db="EMBL/GenBank/DDBJ databases">
        <authorList>
            <person name="Varghese N."/>
        </authorList>
    </citation>
    <scope>NUCLEOTIDE SEQUENCE [LARGE SCALE GENOMIC DNA]</scope>
    <source>
        <strain evidence="2">JGI-23</strain>
    </source>
</reference>
<keyword evidence="2" id="KW-1185">Reference proteome</keyword>
<protein>
    <submittedName>
        <fullName evidence="1">Uncharacterized protein</fullName>
    </submittedName>
</protein>